<keyword evidence="1" id="KW-1133">Transmembrane helix</keyword>
<protein>
    <submittedName>
        <fullName evidence="2">Conjugal transfer protein</fullName>
    </submittedName>
</protein>
<keyword evidence="1" id="KW-0812">Transmembrane</keyword>
<proteinExistence type="predicted"/>
<accession>A0AB35HRP6</accession>
<feature type="transmembrane region" description="Helical" evidence="1">
    <location>
        <begin position="44"/>
        <end position="67"/>
    </location>
</feature>
<dbReference type="EMBL" id="JACACB010000032">
    <property type="protein sequence ID" value="MCO8298768.1"/>
    <property type="molecule type" value="Genomic_DNA"/>
</dbReference>
<feature type="transmembrane region" description="Helical" evidence="1">
    <location>
        <begin position="79"/>
        <end position="101"/>
    </location>
</feature>
<evidence type="ECO:0000256" key="1">
    <source>
        <dbReference type="SAM" id="Phobius"/>
    </source>
</evidence>
<feature type="transmembrane region" description="Helical" evidence="1">
    <location>
        <begin position="234"/>
        <end position="250"/>
    </location>
</feature>
<sequence length="285" mass="31574">MFDSIKESINEFLMDTISSIMNFAVGIAKAIVDQLNENIPMVNTWYNVFLAFATSLVVAVVIGRIITTLLKEADATTDATWVTIVVDCLKSAAAIPVMVFLQKFIQTKFTIPLAKAMFDMEGDFSAKAIKGTTEIYTGINQTGNAIKVGVGMTILFLLFFCIVAVIFFVKMSIFVADMAWYTLSIPLTAMSIATESFDYASTWWKKLIYYNISMLSQVLSLTICIYCFTNLSNLGVIGFMGSIGFGFLVIHTPHVIQDFWASTGVTRGAGRFGMRQMANMMAKRH</sequence>
<keyword evidence="1" id="KW-0472">Membrane</keyword>
<name>A0AB35HRP6_TETHA</name>
<feature type="transmembrane region" description="Helical" evidence="1">
    <location>
        <begin position="154"/>
        <end position="173"/>
    </location>
</feature>
<organism evidence="2 3">
    <name type="scientific">Tetragenococcus halophilus</name>
    <name type="common">Pediococcus halophilus</name>
    <dbReference type="NCBI Taxonomy" id="51669"/>
    <lineage>
        <taxon>Bacteria</taxon>
        <taxon>Bacillati</taxon>
        <taxon>Bacillota</taxon>
        <taxon>Bacilli</taxon>
        <taxon>Lactobacillales</taxon>
        <taxon>Enterococcaceae</taxon>
        <taxon>Tetragenococcus</taxon>
    </lineage>
</organism>
<reference evidence="2" key="1">
    <citation type="submission" date="2020-06" db="EMBL/GenBank/DDBJ databases">
        <authorList>
            <person name="Link T."/>
            <person name="Ehrmann M."/>
        </authorList>
    </citation>
    <scope>NUCLEOTIDE SEQUENCE</scope>
    <source>
        <strain evidence="2">TMW 2.2257</strain>
    </source>
</reference>
<dbReference type="RefSeq" id="WP_253210308.1">
    <property type="nucleotide sequence ID" value="NZ_JACACB010000032.1"/>
</dbReference>
<reference evidence="2" key="2">
    <citation type="journal article" date="2021" name="BMC Microbiol.">
        <title>The diversity among the species Tetragenococcus halophilus including new isolates from a lupine seed fermentation.</title>
        <authorList>
            <person name="Link T."/>
            <person name="Vogel R.F."/>
            <person name="Ehrmann M.A."/>
        </authorList>
    </citation>
    <scope>NUCLEOTIDE SEQUENCE</scope>
    <source>
        <strain evidence="2">TMW 2.2257</strain>
    </source>
</reference>
<comment type="caution">
    <text evidence="2">The sequence shown here is derived from an EMBL/GenBank/DDBJ whole genome shotgun (WGS) entry which is preliminary data.</text>
</comment>
<dbReference type="AlphaFoldDB" id="A0AB35HRP6"/>
<dbReference type="InterPro" id="IPR046084">
    <property type="entry name" value="TrbL_4"/>
</dbReference>
<evidence type="ECO:0000313" key="3">
    <source>
        <dbReference type="Proteomes" id="UP001057280"/>
    </source>
</evidence>
<evidence type="ECO:0000313" key="2">
    <source>
        <dbReference type="EMBL" id="MCO8298768.1"/>
    </source>
</evidence>
<dbReference type="Pfam" id="PF19597">
    <property type="entry name" value="TrbL_4"/>
    <property type="match status" value="1"/>
</dbReference>
<dbReference type="Proteomes" id="UP001057280">
    <property type="component" value="Unassembled WGS sequence"/>
</dbReference>
<gene>
    <name evidence="2" type="ORF">HXW75_09820</name>
</gene>
<feature type="transmembrane region" description="Helical" evidence="1">
    <location>
        <begin position="207"/>
        <end position="228"/>
    </location>
</feature>